<reference evidence="1" key="1">
    <citation type="submission" date="2020-05" db="EMBL/GenBank/DDBJ databases">
        <title>WGS assembly of Panicum virgatum.</title>
        <authorList>
            <person name="Lovell J.T."/>
            <person name="Jenkins J."/>
            <person name="Shu S."/>
            <person name="Juenger T.E."/>
            <person name="Schmutz J."/>
        </authorList>
    </citation>
    <scope>NUCLEOTIDE SEQUENCE</scope>
    <source>
        <strain evidence="1">AP13</strain>
    </source>
</reference>
<keyword evidence="2" id="KW-1185">Reference proteome</keyword>
<gene>
    <name evidence="1" type="ORF">PVAP13_1NG173500</name>
</gene>
<dbReference type="EMBL" id="CM029038">
    <property type="protein sequence ID" value="KAG2650223.1"/>
    <property type="molecule type" value="Genomic_DNA"/>
</dbReference>
<name>A0A8T0WZ67_PANVG</name>
<evidence type="ECO:0000313" key="2">
    <source>
        <dbReference type="Proteomes" id="UP000823388"/>
    </source>
</evidence>
<protein>
    <submittedName>
        <fullName evidence="1">Uncharacterized protein</fullName>
    </submittedName>
</protein>
<dbReference type="Proteomes" id="UP000823388">
    <property type="component" value="Chromosome 1N"/>
</dbReference>
<accession>A0A8T0WZ67</accession>
<organism evidence="1 2">
    <name type="scientific">Panicum virgatum</name>
    <name type="common">Blackwell switchgrass</name>
    <dbReference type="NCBI Taxonomy" id="38727"/>
    <lineage>
        <taxon>Eukaryota</taxon>
        <taxon>Viridiplantae</taxon>
        <taxon>Streptophyta</taxon>
        <taxon>Embryophyta</taxon>
        <taxon>Tracheophyta</taxon>
        <taxon>Spermatophyta</taxon>
        <taxon>Magnoliopsida</taxon>
        <taxon>Liliopsida</taxon>
        <taxon>Poales</taxon>
        <taxon>Poaceae</taxon>
        <taxon>PACMAD clade</taxon>
        <taxon>Panicoideae</taxon>
        <taxon>Panicodae</taxon>
        <taxon>Paniceae</taxon>
        <taxon>Panicinae</taxon>
        <taxon>Panicum</taxon>
        <taxon>Panicum sect. Hiantes</taxon>
    </lineage>
</organism>
<proteinExistence type="predicted"/>
<dbReference type="AlphaFoldDB" id="A0A8T0WZ67"/>
<comment type="caution">
    <text evidence="1">The sequence shown here is derived from an EMBL/GenBank/DDBJ whole genome shotgun (WGS) entry which is preliminary data.</text>
</comment>
<sequence>MDDYILKATALADNLGLEPEPLLAPVAVVGDEALRSPLHLKANVCGDGAGQAGARGQGASSWGVAASALAGCLGLGTRRRVMGRHFLTLQLPWAWRSSSAHRQHQSFLLARTCRRRRVYDMSKVRRSARLAMKPVMPAEKKAQINLCRRLGLAKEEQATMEEVLRDYIAMFSGPVPEHIIAALSTFFDLHSELAAELDGAFLELAGDGLDDLLEAAAMAGQ</sequence>
<evidence type="ECO:0000313" key="1">
    <source>
        <dbReference type="EMBL" id="KAG2650223.1"/>
    </source>
</evidence>